<proteinExistence type="predicted"/>
<accession>A0A087FWI7</accession>
<evidence type="ECO:0000313" key="3">
    <source>
        <dbReference type="Proteomes" id="UP000029120"/>
    </source>
</evidence>
<evidence type="ECO:0000313" key="2">
    <source>
        <dbReference type="EMBL" id="KFK21989.1"/>
    </source>
</evidence>
<keyword evidence="3" id="KW-1185">Reference proteome</keyword>
<reference evidence="3" key="1">
    <citation type="journal article" date="2015" name="Nat. Plants">
        <title>Genome expansion of Arabis alpina linked with retrotransposition and reduced symmetric DNA methylation.</title>
        <authorList>
            <person name="Willing E.M."/>
            <person name="Rawat V."/>
            <person name="Mandakova T."/>
            <person name="Maumus F."/>
            <person name="James G.V."/>
            <person name="Nordstroem K.J."/>
            <person name="Becker C."/>
            <person name="Warthmann N."/>
            <person name="Chica C."/>
            <person name="Szarzynska B."/>
            <person name="Zytnicki M."/>
            <person name="Albani M.C."/>
            <person name="Kiefer C."/>
            <person name="Bergonzi S."/>
            <person name="Castaings L."/>
            <person name="Mateos J.L."/>
            <person name="Berns M.C."/>
            <person name="Bujdoso N."/>
            <person name="Piofczyk T."/>
            <person name="de Lorenzo L."/>
            <person name="Barrero-Sicilia C."/>
            <person name="Mateos I."/>
            <person name="Piednoel M."/>
            <person name="Hagmann J."/>
            <person name="Chen-Min-Tao R."/>
            <person name="Iglesias-Fernandez R."/>
            <person name="Schuster S.C."/>
            <person name="Alonso-Blanco C."/>
            <person name="Roudier F."/>
            <person name="Carbonero P."/>
            <person name="Paz-Ares J."/>
            <person name="Davis S.J."/>
            <person name="Pecinka A."/>
            <person name="Quesneville H."/>
            <person name="Colot V."/>
            <person name="Lysak M.A."/>
            <person name="Weigel D."/>
            <person name="Coupland G."/>
            <person name="Schneeberger K."/>
        </authorList>
    </citation>
    <scope>NUCLEOTIDE SEQUENCE [LARGE SCALE GENOMIC DNA]</scope>
    <source>
        <strain evidence="3">cv. Pajares</strain>
    </source>
</reference>
<name>A0A087FWI7_ARAAL</name>
<feature type="region of interest" description="Disordered" evidence="1">
    <location>
        <begin position="185"/>
        <end position="256"/>
    </location>
</feature>
<sequence>MEPERLGLVGETEPDDHRAMTCIVARIDPICDVATSLEGSDDPDATTDISNSEVATVFSAGDDALRPSGTDEPMSFSGTQSAMRSEASRCGMSGIDVLAGPARIAASTRIKVSEEHDVPVGDSTTPHGLDSTRFFDNADSKLPPDDVRMRDVFKGLLANMKEALGIPDVLGDIYVALAEQVSKVAGPSATEITPPESFDGADIDVEGVAPKEGDDDNVEADDDDVETDDGDVEADDDDVEADDDDVEAKDNDVEAD</sequence>
<organism evidence="2 3">
    <name type="scientific">Arabis alpina</name>
    <name type="common">Alpine rock-cress</name>
    <dbReference type="NCBI Taxonomy" id="50452"/>
    <lineage>
        <taxon>Eukaryota</taxon>
        <taxon>Viridiplantae</taxon>
        <taxon>Streptophyta</taxon>
        <taxon>Embryophyta</taxon>
        <taxon>Tracheophyta</taxon>
        <taxon>Spermatophyta</taxon>
        <taxon>Magnoliopsida</taxon>
        <taxon>eudicotyledons</taxon>
        <taxon>Gunneridae</taxon>
        <taxon>Pentapetalae</taxon>
        <taxon>rosids</taxon>
        <taxon>malvids</taxon>
        <taxon>Brassicales</taxon>
        <taxon>Brassicaceae</taxon>
        <taxon>Arabideae</taxon>
        <taxon>Arabis</taxon>
    </lineage>
</organism>
<dbReference type="Proteomes" id="UP000029120">
    <property type="component" value="Unassembled WGS sequence"/>
</dbReference>
<dbReference type="EMBL" id="KL993958">
    <property type="protein sequence ID" value="KFK21989.1"/>
    <property type="molecule type" value="Genomic_DNA"/>
</dbReference>
<dbReference type="Gramene" id="KFK21989">
    <property type="protein sequence ID" value="KFK21989"/>
    <property type="gene ID" value="AALP_AAs62559U000100"/>
</dbReference>
<gene>
    <name evidence="2" type="ORF">AALP_AAs62559U000100</name>
</gene>
<feature type="compositionally biased region" description="Acidic residues" evidence="1">
    <location>
        <begin position="213"/>
        <end position="247"/>
    </location>
</feature>
<feature type="region of interest" description="Disordered" evidence="1">
    <location>
        <begin position="115"/>
        <end position="137"/>
    </location>
</feature>
<protein>
    <submittedName>
        <fullName evidence="2">Uncharacterized protein</fullName>
    </submittedName>
</protein>
<evidence type="ECO:0000256" key="1">
    <source>
        <dbReference type="SAM" id="MobiDB-lite"/>
    </source>
</evidence>
<dbReference type="AlphaFoldDB" id="A0A087FWI7"/>